<sequence>MTDELELTHVQLEGPRNGVVLIYLNRPKSGNSLHPLLLADALKAIRWASQQSSINVIILSGKGRFFCTGMELKSEEQISFALGCDFHQINKELILSEKILIAAVNGPAIGWGSTCLALFDLVYSVEEAYFFIPIVKWGVLPEASASISFPKIMGYRGASFLFLSGERVMASRAKQMGFVNSILPSENFIEEVVAIAERIGQSDSGAAQETKRLLKLPLIQDLLDANDRECSLLHEERVPGGYIQQAREKFKVEQEEKSKKGKGVKASL</sequence>
<dbReference type="PANTHER" id="PTHR43684:SF1">
    <property type="entry name" value="ENOYL-COA DELTA ISOMERASE 2"/>
    <property type="match status" value="1"/>
</dbReference>
<dbReference type="GO" id="GO:0004165">
    <property type="term" value="F:delta(3)-delta(2)-enoyl-CoA isomerase activity"/>
    <property type="evidence" value="ECO:0007669"/>
    <property type="project" value="UniProtKB-ARBA"/>
</dbReference>
<dbReference type="Proteomes" id="UP001148299">
    <property type="component" value="Unassembled WGS sequence"/>
</dbReference>
<protein>
    <recommendedName>
        <fullName evidence="6">Enoyl-CoA hydratase</fullName>
    </recommendedName>
</protein>
<accession>A0A9W9R723</accession>
<dbReference type="InterPro" id="IPR051053">
    <property type="entry name" value="ECH/Chromodomain_protein"/>
</dbReference>
<dbReference type="EMBL" id="JAPZBR010000005">
    <property type="protein sequence ID" value="KAJ5353819.1"/>
    <property type="molecule type" value="Genomic_DNA"/>
</dbReference>
<evidence type="ECO:0000256" key="1">
    <source>
        <dbReference type="ARBA" id="ARBA00004275"/>
    </source>
</evidence>
<evidence type="ECO:0008006" key="6">
    <source>
        <dbReference type="Google" id="ProtNLM"/>
    </source>
</evidence>
<evidence type="ECO:0000313" key="4">
    <source>
        <dbReference type="EMBL" id="KAJ5353819.1"/>
    </source>
</evidence>
<evidence type="ECO:0000256" key="3">
    <source>
        <dbReference type="ARBA" id="ARBA00023235"/>
    </source>
</evidence>
<dbReference type="GO" id="GO:0005777">
    <property type="term" value="C:peroxisome"/>
    <property type="evidence" value="ECO:0007669"/>
    <property type="project" value="UniProtKB-SubCell"/>
</dbReference>
<gene>
    <name evidence="4" type="ORF">N7541_006383</name>
</gene>
<keyword evidence="2" id="KW-0576">Peroxisome</keyword>
<organism evidence="4 5">
    <name type="scientific">Penicillium brevicompactum</name>
    <dbReference type="NCBI Taxonomy" id="5074"/>
    <lineage>
        <taxon>Eukaryota</taxon>
        <taxon>Fungi</taxon>
        <taxon>Dikarya</taxon>
        <taxon>Ascomycota</taxon>
        <taxon>Pezizomycotina</taxon>
        <taxon>Eurotiomycetes</taxon>
        <taxon>Eurotiomycetidae</taxon>
        <taxon>Eurotiales</taxon>
        <taxon>Aspergillaceae</taxon>
        <taxon>Penicillium</taxon>
    </lineage>
</organism>
<dbReference type="AlphaFoldDB" id="A0A9W9R723"/>
<keyword evidence="3" id="KW-0413">Isomerase</keyword>
<proteinExistence type="predicted"/>
<dbReference type="Gene3D" id="3.90.226.10">
    <property type="entry name" value="2-enoyl-CoA Hydratase, Chain A, domain 1"/>
    <property type="match status" value="1"/>
</dbReference>
<dbReference type="InterPro" id="IPR029045">
    <property type="entry name" value="ClpP/crotonase-like_dom_sf"/>
</dbReference>
<reference evidence="4" key="1">
    <citation type="submission" date="2022-12" db="EMBL/GenBank/DDBJ databases">
        <authorList>
            <person name="Petersen C."/>
        </authorList>
    </citation>
    <scope>NUCLEOTIDE SEQUENCE</scope>
    <source>
        <strain evidence="4">IBT 35675</strain>
    </source>
</reference>
<reference evidence="4" key="2">
    <citation type="journal article" date="2023" name="IMA Fungus">
        <title>Comparative genomic study of the Penicillium genus elucidates a diverse pangenome and 15 lateral gene transfer events.</title>
        <authorList>
            <person name="Petersen C."/>
            <person name="Sorensen T."/>
            <person name="Nielsen M.R."/>
            <person name="Sondergaard T.E."/>
            <person name="Sorensen J.L."/>
            <person name="Fitzpatrick D.A."/>
            <person name="Frisvad J.C."/>
            <person name="Nielsen K.L."/>
        </authorList>
    </citation>
    <scope>NUCLEOTIDE SEQUENCE</scope>
    <source>
        <strain evidence="4">IBT 35675</strain>
    </source>
</reference>
<dbReference type="Pfam" id="PF00378">
    <property type="entry name" value="ECH_1"/>
    <property type="match status" value="1"/>
</dbReference>
<dbReference type="CDD" id="cd06558">
    <property type="entry name" value="crotonase-like"/>
    <property type="match status" value="1"/>
</dbReference>
<name>A0A9W9R723_PENBR</name>
<keyword evidence="5" id="KW-1185">Reference proteome</keyword>
<dbReference type="InterPro" id="IPR001753">
    <property type="entry name" value="Enoyl-CoA_hydra/iso"/>
</dbReference>
<evidence type="ECO:0000313" key="5">
    <source>
        <dbReference type="Proteomes" id="UP001148299"/>
    </source>
</evidence>
<comment type="subcellular location">
    <subcellularLocation>
        <location evidence="1">Peroxisome</location>
    </subcellularLocation>
</comment>
<dbReference type="PANTHER" id="PTHR43684">
    <property type="match status" value="1"/>
</dbReference>
<dbReference type="SUPFAM" id="SSF52096">
    <property type="entry name" value="ClpP/crotonase"/>
    <property type="match status" value="1"/>
</dbReference>
<comment type="caution">
    <text evidence="4">The sequence shown here is derived from an EMBL/GenBank/DDBJ whole genome shotgun (WGS) entry which is preliminary data.</text>
</comment>
<evidence type="ECO:0000256" key="2">
    <source>
        <dbReference type="ARBA" id="ARBA00023140"/>
    </source>
</evidence>